<evidence type="ECO:0000313" key="1">
    <source>
        <dbReference type="EMBL" id="TDW84395.1"/>
    </source>
</evidence>
<dbReference type="InterPro" id="IPR039556">
    <property type="entry name" value="ICL/PEPM"/>
</dbReference>
<accession>A0ABY2F851</accession>
<dbReference type="SUPFAM" id="SSF51621">
    <property type="entry name" value="Phosphoenolpyruvate/pyruvate domain"/>
    <property type="match status" value="1"/>
</dbReference>
<dbReference type="EMBL" id="SODU01000004">
    <property type="protein sequence ID" value="TDW84395.1"/>
    <property type="molecule type" value="Genomic_DNA"/>
</dbReference>
<comment type="caution">
    <text evidence="1">The sequence shown here is derived from an EMBL/GenBank/DDBJ whole genome shotgun (WGS) entry which is preliminary data.</text>
</comment>
<dbReference type="Pfam" id="PF13714">
    <property type="entry name" value="PEP_mutase"/>
    <property type="match status" value="1"/>
</dbReference>
<evidence type="ECO:0000313" key="2">
    <source>
        <dbReference type="Proteomes" id="UP000295060"/>
    </source>
</evidence>
<protein>
    <submittedName>
        <fullName evidence="1">2-methylisocitrate lyase-like PEP mutase family enzyme</fullName>
    </submittedName>
</protein>
<organism evidence="1 2">
    <name type="scientific">Kribbella pratensis</name>
    <dbReference type="NCBI Taxonomy" id="2512112"/>
    <lineage>
        <taxon>Bacteria</taxon>
        <taxon>Bacillati</taxon>
        <taxon>Actinomycetota</taxon>
        <taxon>Actinomycetes</taxon>
        <taxon>Propionibacteriales</taxon>
        <taxon>Kribbellaceae</taxon>
        <taxon>Kribbella</taxon>
    </lineage>
</organism>
<dbReference type="InterPro" id="IPR040442">
    <property type="entry name" value="Pyrv_kinase-like_dom_sf"/>
</dbReference>
<dbReference type="CDD" id="cd00377">
    <property type="entry name" value="ICL_PEPM"/>
    <property type="match status" value="1"/>
</dbReference>
<proteinExistence type="predicted"/>
<name>A0ABY2F851_9ACTN</name>
<sequence length="289" mass="30479">MPGSELYEQFMALHSRDGGLVMPNAWDGLSALLLADAGFEAIATSSVALAATLGRPDGRHQITRDDHLEHAGLLGRLTGLPVNGDFEDGYGETPDDVAATVEAAVEYGLAGIGIEDTSGNPGRPIRDFDEAVERVRSAVDAAKGRIVVTGRTDNFIQGRPDLDDTIRRLTAFAEAGADVLYAPYPPDLDALDKIITAVAPTPVNVLVSPSDKVLSVADLQKAGVKRISLGPWLYVHAMGALEEATKALVAGDLASAATGISFERVGELLARGKNQTKTKPAIDRKKEAD</sequence>
<keyword evidence="2" id="KW-1185">Reference proteome</keyword>
<dbReference type="InterPro" id="IPR015813">
    <property type="entry name" value="Pyrv/PenolPyrv_kinase-like_dom"/>
</dbReference>
<dbReference type="Gene3D" id="3.20.20.60">
    <property type="entry name" value="Phosphoenolpyruvate-binding domains"/>
    <property type="match status" value="1"/>
</dbReference>
<reference evidence="1 2" key="1">
    <citation type="submission" date="2019-03" db="EMBL/GenBank/DDBJ databases">
        <title>Genomic Encyclopedia of Type Strains, Phase III (KMG-III): the genomes of soil and plant-associated and newly described type strains.</title>
        <authorList>
            <person name="Whitman W."/>
        </authorList>
    </citation>
    <scope>NUCLEOTIDE SEQUENCE [LARGE SCALE GENOMIC DNA]</scope>
    <source>
        <strain evidence="1 2">VKMAc-2574</strain>
    </source>
</reference>
<dbReference type="PANTHER" id="PTHR42905">
    <property type="entry name" value="PHOSPHOENOLPYRUVATE CARBOXYLASE"/>
    <property type="match status" value="1"/>
</dbReference>
<dbReference type="PANTHER" id="PTHR42905:SF16">
    <property type="entry name" value="CARBOXYPHOSPHONOENOLPYRUVATE PHOSPHONOMUTASE-LIKE PROTEIN (AFU_ORTHOLOGUE AFUA_5G07230)"/>
    <property type="match status" value="1"/>
</dbReference>
<gene>
    <name evidence="1" type="ORF">EV137_7206</name>
</gene>
<dbReference type="Proteomes" id="UP000295060">
    <property type="component" value="Unassembled WGS sequence"/>
</dbReference>